<evidence type="ECO:0000313" key="8">
    <source>
        <dbReference type="Proteomes" id="UP001057381"/>
    </source>
</evidence>
<dbReference type="PANTHER" id="PTHR43309:SF5">
    <property type="entry name" value="5-OXOPROLINASE SUBUNIT C"/>
    <property type="match status" value="1"/>
</dbReference>
<dbReference type="Gene3D" id="2.40.100.10">
    <property type="entry name" value="Cyclophilin-like"/>
    <property type="match status" value="1"/>
</dbReference>
<dbReference type="KEGG" id="mequ:KFV11_02785"/>
<reference evidence="6" key="2">
    <citation type="submission" date="2021-04" db="EMBL/GenBank/DDBJ databases">
        <title>Complete Genome Sequences of Macrococcus spp. from dog and cattle.</title>
        <authorList>
            <person name="Schwendener S."/>
            <person name="Perreten V."/>
        </authorList>
    </citation>
    <scope>NUCLEOTIDE SEQUENCE</scope>
    <source>
        <strain evidence="6">Epi0143-OL</strain>
    </source>
</reference>
<feature type="domain" description="Carboxyltransferase" evidence="4">
    <location>
        <begin position="17"/>
        <end position="293"/>
    </location>
</feature>
<dbReference type="Proteomes" id="UP001057381">
    <property type="component" value="Chromosome"/>
</dbReference>
<dbReference type="GO" id="GO:0005524">
    <property type="term" value="F:ATP binding"/>
    <property type="evidence" value="ECO:0007669"/>
    <property type="project" value="UniProtKB-KW"/>
</dbReference>
<keyword evidence="1" id="KW-0547">Nucleotide-binding</keyword>
<accession>A0A9Q9F2E5</accession>
<dbReference type="InterPro" id="IPR052708">
    <property type="entry name" value="PxpC"/>
</dbReference>
<dbReference type="RefSeq" id="WP_149457972.1">
    <property type="nucleotide sequence ID" value="NZ_CP073809.1"/>
</dbReference>
<dbReference type="OrthoDB" id="9782422at2"/>
<dbReference type="AlphaFoldDB" id="A0A9Q9F2E5"/>
<dbReference type="InterPro" id="IPR003778">
    <property type="entry name" value="CT_A_B"/>
</dbReference>
<evidence type="ECO:0000256" key="2">
    <source>
        <dbReference type="ARBA" id="ARBA00022801"/>
    </source>
</evidence>
<evidence type="ECO:0000256" key="1">
    <source>
        <dbReference type="ARBA" id="ARBA00022741"/>
    </source>
</evidence>
<reference evidence="5 7" key="1">
    <citation type="submission" date="2019-09" db="EMBL/GenBank/DDBJ databases">
        <authorList>
            <person name="Mazhar S."/>
            <person name="Altermann E."/>
            <person name="Hill C."/>
            <person name="Mcauliffe O."/>
        </authorList>
    </citation>
    <scope>NUCLEOTIDE SEQUENCE [LARGE SCALE GENOMIC DNA]</scope>
    <source>
        <strain evidence="5 7">ATCC 51831</strain>
    </source>
</reference>
<dbReference type="EMBL" id="SCWC02000001">
    <property type="protein sequence ID" value="KAA1042420.1"/>
    <property type="molecule type" value="Genomic_DNA"/>
</dbReference>
<proteinExistence type="predicted"/>
<organism evidence="6 8">
    <name type="scientific">Macrococcus equipercicus</name>
    <dbReference type="NCBI Taxonomy" id="69967"/>
    <lineage>
        <taxon>Bacteria</taxon>
        <taxon>Bacillati</taxon>
        <taxon>Bacillota</taxon>
        <taxon>Bacilli</taxon>
        <taxon>Bacillales</taxon>
        <taxon>Staphylococcaceae</taxon>
        <taxon>Macrococcus</taxon>
    </lineage>
</organism>
<evidence type="ECO:0000313" key="6">
    <source>
        <dbReference type="EMBL" id="UTH14306.1"/>
    </source>
</evidence>
<evidence type="ECO:0000256" key="3">
    <source>
        <dbReference type="ARBA" id="ARBA00022840"/>
    </source>
</evidence>
<name>A0A9Q9F2E5_9STAP</name>
<protein>
    <submittedName>
        <fullName evidence="6">Allophanate hydrolase subunit 2 family protein</fullName>
    </submittedName>
</protein>
<keyword evidence="2 6" id="KW-0378">Hydrolase</keyword>
<dbReference type="SMART" id="SM00797">
    <property type="entry name" value="AHS2"/>
    <property type="match status" value="1"/>
</dbReference>
<evidence type="ECO:0000259" key="4">
    <source>
        <dbReference type="SMART" id="SM00797"/>
    </source>
</evidence>
<evidence type="ECO:0000313" key="5">
    <source>
        <dbReference type="EMBL" id="KAA1042420.1"/>
    </source>
</evidence>
<keyword evidence="3" id="KW-0067">ATP-binding</keyword>
<dbReference type="Pfam" id="PF02626">
    <property type="entry name" value="CT_A_B"/>
    <property type="match status" value="1"/>
</dbReference>
<dbReference type="GO" id="GO:0016787">
    <property type="term" value="F:hydrolase activity"/>
    <property type="evidence" value="ECO:0007669"/>
    <property type="project" value="UniProtKB-KW"/>
</dbReference>
<dbReference type="EMBL" id="CP073809">
    <property type="protein sequence ID" value="UTH14306.1"/>
    <property type="molecule type" value="Genomic_DNA"/>
</dbReference>
<gene>
    <name evidence="5" type="ORF">ERX35_000630</name>
    <name evidence="6" type="ORF">KFV11_02785</name>
</gene>
<dbReference type="InterPro" id="IPR029000">
    <property type="entry name" value="Cyclophilin-like_dom_sf"/>
</dbReference>
<dbReference type="Proteomes" id="UP000295735">
    <property type="component" value="Unassembled WGS sequence"/>
</dbReference>
<evidence type="ECO:0000313" key="7">
    <source>
        <dbReference type="Proteomes" id="UP000295735"/>
    </source>
</evidence>
<dbReference type="PANTHER" id="PTHR43309">
    <property type="entry name" value="5-OXOPROLINASE SUBUNIT C"/>
    <property type="match status" value="1"/>
</dbReference>
<sequence length="308" mass="34744">MIFEKAGMFSTFHKDTASDPLAHTLANALVGNTLDTATLEMTFVAPVIHFDEPTLIALTGADFKAYTKDKPVAPYKLHLMERGDTLMFRTPDKGTRAYMAVGGGMQLKINKTLNASIDGLTGLIKDGDVIELSRQYTDVQKTLLYQLVHQKESSWGIDRYSLARIYYSDVFHIAETDYTVQLTADQKQLLAEEVYEVSQQFDRTGFMLDGDHIAHEIAVAEQPICRGAVQLSPEGRLIVIQNDVERPGKFPQIATIAPYHLPKLSQKKPGSKLIFKWETLEEHALSEKSYETWVKSLLLQINYHLKHQ</sequence>
<keyword evidence="7" id="KW-1185">Reference proteome</keyword>